<organism evidence="4 5">
    <name type="scientific">Hyaloscypha hepaticicola</name>
    <dbReference type="NCBI Taxonomy" id="2082293"/>
    <lineage>
        <taxon>Eukaryota</taxon>
        <taxon>Fungi</taxon>
        <taxon>Dikarya</taxon>
        <taxon>Ascomycota</taxon>
        <taxon>Pezizomycotina</taxon>
        <taxon>Leotiomycetes</taxon>
        <taxon>Helotiales</taxon>
        <taxon>Hyaloscyphaceae</taxon>
        <taxon>Hyaloscypha</taxon>
    </lineage>
</organism>
<dbReference type="Pfam" id="PF11807">
    <property type="entry name" value="UstYa"/>
    <property type="match status" value="1"/>
</dbReference>
<accession>A0A2J6PRQ6</accession>
<keyword evidence="3" id="KW-0812">Transmembrane</keyword>
<comment type="pathway">
    <text evidence="1">Mycotoxin biosynthesis.</text>
</comment>
<evidence type="ECO:0008006" key="6">
    <source>
        <dbReference type="Google" id="ProtNLM"/>
    </source>
</evidence>
<dbReference type="PANTHER" id="PTHR33365:SF4">
    <property type="entry name" value="CYCLOCHLOROTINE BIOSYNTHESIS PROTEIN O"/>
    <property type="match status" value="1"/>
</dbReference>
<name>A0A2J6PRQ6_9HELO</name>
<keyword evidence="3" id="KW-1133">Transmembrane helix</keyword>
<evidence type="ECO:0000313" key="5">
    <source>
        <dbReference type="Proteomes" id="UP000235672"/>
    </source>
</evidence>
<dbReference type="AlphaFoldDB" id="A0A2J6PRQ6"/>
<dbReference type="STRING" id="1745343.A0A2J6PRQ6"/>
<dbReference type="InterPro" id="IPR021765">
    <property type="entry name" value="UstYa-like"/>
</dbReference>
<evidence type="ECO:0000256" key="3">
    <source>
        <dbReference type="SAM" id="Phobius"/>
    </source>
</evidence>
<evidence type="ECO:0000256" key="2">
    <source>
        <dbReference type="ARBA" id="ARBA00035112"/>
    </source>
</evidence>
<protein>
    <recommendedName>
        <fullName evidence="6">Tat pathway signal sequence</fullName>
    </recommendedName>
</protein>
<sequence length="281" mass="32297">MERLSDDVPDSRNMSTDDFASIALIEKEENFDPEELSPGCLSSFLQKERFHRTPPALLLSYVLFFLSVLIWISTVIQYRSIQESSQRASCSIWNPYTEVTGKDWHKVQRNNSGIPNNPWKGEPSPEIDEAWKKIWMIGAESYTYEEIERVGKDPRGVARWPQEFGGGYAAKTEIFHQLHCLNIIRKGLSPEYYGETTRARAHILHCVDKIREALMCVSDTTLKTYVWTEDSQGVQPDFSMQTMCRDFADVRAFAISRGMPEEAATAMKKSDTEFLWPHLPD</sequence>
<reference evidence="4 5" key="1">
    <citation type="submission" date="2016-05" db="EMBL/GenBank/DDBJ databases">
        <title>A degradative enzymes factory behind the ericoid mycorrhizal symbiosis.</title>
        <authorList>
            <consortium name="DOE Joint Genome Institute"/>
            <person name="Martino E."/>
            <person name="Morin E."/>
            <person name="Grelet G."/>
            <person name="Kuo A."/>
            <person name="Kohler A."/>
            <person name="Daghino S."/>
            <person name="Barry K."/>
            <person name="Choi C."/>
            <person name="Cichocki N."/>
            <person name="Clum A."/>
            <person name="Copeland A."/>
            <person name="Hainaut M."/>
            <person name="Haridas S."/>
            <person name="Labutti K."/>
            <person name="Lindquist E."/>
            <person name="Lipzen A."/>
            <person name="Khouja H.-R."/>
            <person name="Murat C."/>
            <person name="Ohm R."/>
            <person name="Olson A."/>
            <person name="Spatafora J."/>
            <person name="Veneault-Fourrey C."/>
            <person name="Henrissat B."/>
            <person name="Grigoriev I."/>
            <person name="Martin F."/>
            <person name="Perotto S."/>
        </authorList>
    </citation>
    <scope>NUCLEOTIDE SEQUENCE [LARGE SCALE GENOMIC DNA]</scope>
    <source>
        <strain evidence="4 5">UAMH 7357</strain>
    </source>
</reference>
<dbReference type="GO" id="GO:0043386">
    <property type="term" value="P:mycotoxin biosynthetic process"/>
    <property type="evidence" value="ECO:0007669"/>
    <property type="project" value="InterPro"/>
</dbReference>
<dbReference type="Proteomes" id="UP000235672">
    <property type="component" value="Unassembled WGS sequence"/>
</dbReference>
<gene>
    <name evidence="4" type="ORF">NA56DRAFT_752899</name>
</gene>
<keyword evidence="3" id="KW-0472">Membrane</keyword>
<evidence type="ECO:0000313" key="4">
    <source>
        <dbReference type="EMBL" id="PMD16626.1"/>
    </source>
</evidence>
<dbReference type="PANTHER" id="PTHR33365">
    <property type="entry name" value="YALI0B05434P"/>
    <property type="match status" value="1"/>
</dbReference>
<dbReference type="OrthoDB" id="3687641at2759"/>
<proteinExistence type="inferred from homology"/>
<dbReference type="EMBL" id="KZ613504">
    <property type="protein sequence ID" value="PMD16626.1"/>
    <property type="molecule type" value="Genomic_DNA"/>
</dbReference>
<feature type="transmembrane region" description="Helical" evidence="3">
    <location>
        <begin position="56"/>
        <end position="78"/>
    </location>
</feature>
<evidence type="ECO:0000256" key="1">
    <source>
        <dbReference type="ARBA" id="ARBA00004685"/>
    </source>
</evidence>
<comment type="similarity">
    <text evidence="2">Belongs to the ustYa family.</text>
</comment>
<keyword evidence="5" id="KW-1185">Reference proteome</keyword>